<feature type="chain" id="PRO_5031065929" description="CAP domain-containing protein" evidence="2">
    <location>
        <begin position="29"/>
        <end position="221"/>
    </location>
</feature>
<dbReference type="AlphaFoldDB" id="A0A7Y6IU56"/>
<evidence type="ECO:0000313" key="3">
    <source>
        <dbReference type="EMBL" id="NUW44459.1"/>
    </source>
</evidence>
<feature type="region of interest" description="Disordered" evidence="1">
    <location>
        <begin position="29"/>
        <end position="48"/>
    </location>
</feature>
<comment type="caution">
    <text evidence="3">The sequence shown here is derived from an EMBL/GenBank/DDBJ whole genome shotgun (WGS) entry which is preliminary data.</text>
</comment>
<sequence>MSRSLRSLMRGTAAAVLAVTALTSPAAAVGSAPEAALRQPTPQPMRKLPNADDFVLTWDGSDVTGDPYADLIHDLRDDLGLGPLEYTNPTEFLAAATRHATRNCPRAMQNDGALRLGSDRVVTQNWFCLEKADATVKKKLNEPRWVTQGVSGTATRPSPVRPPSRTSPGRGSRTSTGSARRPPATRSCSGRSPSIPVRGTTSGNAFSTGSRPDHRRRRTTT</sequence>
<evidence type="ECO:0000313" key="4">
    <source>
        <dbReference type="Proteomes" id="UP000546126"/>
    </source>
</evidence>
<name>A0A7Y6IU56_9ACTN</name>
<feature type="region of interest" description="Disordered" evidence="1">
    <location>
        <begin position="145"/>
        <end position="221"/>
    </location>
</feature>
<evidence type="ECO:0000256" key="1">
    <source>
        <dbReference type="SAM" id="MobiDB-lite"/>
    </source>
</evidence>
<dbReference type="PROSITE" id="PS51318">
    <property type="entry name" value="TAT"/>
    <property type="match status" value="1"/>
</dbReference>
<dbReference type="Proteomes" id="UP000546126">
    <property type="component" value="Unassembled WGS sequence"/>
</dbReference>
<dbReference type="EMBL" id="JABWGO010000009">
    <property type="protein sequence ID" value="NUW44459.1"/>
    <property type="molecule type" value="Genomic_DNA"/>
</dbReference>
<dbReference type="InterPro" id="IPR006311">
    <property type="entry name" value="TAT_signal"/>
</dbReference>
<keyword evidence="2" id="KW-0732">Signal</keyword>
<feature type="compositionally biased region" description="Low complexity" evidence="1">
    <location>
        <begin position="153"/>
        <end position="182"/>
    </location>
</feature>
<keyword evidence="4" id="KW-1185">Reference proteome</keyword>
<feature type="compositionally biased region" description="Polar residues" evidence="1">
    <location>
        <begin position="199"/>
        <end position="210"/>
    </location>
</feature>
<reference evidence="3 4" key="1">
    <citation type="submission" date="2020-06" db="EMBL/GenBank/DDBJ databases">
        <authorList>
            <person name="Chanama M."/>
        </authorList>
    </citation>
    <scope>NUCLEOTIDE SEQUENCE [LARGE SCALE GENOMIC DNA]</scope>
    <source>
        <strain evidence="3 4">TBRC6557</strain>
    </source>
</reference>
<gene>
    <name evidence="3" type="ORF">HT134_30675</name>
</gene>
<feature type="signal peptide" evidence="2">
    <location>
        <begin position="1"/>
        <end position="28"/>
    </location>
</feature>
<proteinExistence type="predicted"/>
<evidence type="ECO:0000256" key="2">
    <source>
        <dbReference type="SAM" id="SignalP"/>
    </source>
</evidence>
<dbReference type="RefSeq" id="WP_175603967.1">
    <property type="nucleotide sequence ID" value="NZ_JABWGO010000009.1"/>
</dbReference>
<protein>
    <recommendedName>
        <fullName evidence="5">CAP domain-containing protein</fullName>
    </recommendedName>
</protein>
<accession>A0A7Y6IU56</accession>
<organism evidence="3 4">
    <name type="scientific">Nonomuraea rhodomycinica</name>
    <dbReference type="NCBI Taxonomy" id="1712872"/>
    <lineage>
        <taxon>Bacteria</taxon>
        <taxon>Bacillati</taxon>
        <taxon>Actinomycetota</taxon>
        <taxon>Actinomycetes</taxon>
        <taxon>Streptosporangiales</taxon>
        <taxon>Streptosporangiaceae</taxon>
        <taxon>Nonomuraea</taxon>
    </lineage>
</organism>
<evidence type="ECO:0008006" key="5">
    <source>
        <dbReference type="Google" id="ProtNLM"/>
    </source>
</evidence>